<keyword evidence="3" id="KW-1185">Reference proteome</keyword>
<evidence type="ECO:0000313" key="1">
    <source>
        <dbReference type="EMBL" id="MCG2628278.1"/>
    </source>
</evidence>
<comment type="caution">
    <text evidence="1">The sequence shown here is derived from an EMBL/GenBank/DDBJ whole genome shotgun (WGS) entry which is preliminary data.</text>
</comment>
<sequence length="47" mass="5664">MDLAVLKRLFLAVAEGEIVELVKQKLTGLYRRRIWFLYEWLLGRELN</sequence>
<dbReference type="EMBL" id="JAKLTY010000009">
    <property type="protein sequence ID" value="MCG2628278.1"/>
    <property type="molecule type" value="Genomic_DNA"/>
</dbReference>
<gene>
    <name evidence="2" type="ORF">L6637_25295</name>
    <name evidence="1" type="ORF">L6654_16725</name>
</gene>
<reference evidence="1" key="1">
    <citation type="submission" date="2022-01" db="EMBL/GenBank/DDBJ databases">
        <title>Genome sequnece data of strain Bradyrhizobium sp. nov.</title>
        <authorList>
            <person name="Zhang J."/>
        </authorList>
    </citation>
    <scope>NUCLEOTIDE SEQUENCE</scope>
    <source>
        <strain evidence="2">WYCCWR 12774</strain>
        <strain evidence="1">WYCCWR 13023</strain>
    </source>
</reference>
<dbReference type="RefSeq" id="WP_232995543.1">
    <property type="nucleotide sequence ID" value="NZ_JAKLTY010000009.1"/>
</dbReference>
<accession>A0A9X1RBA3</accession>
<protein>
    <submittedName>
        <fullName evidence="1">Uncharacterized protein</fullName>
    </submittedName>
</protein>
<evidence type="ECO:0000313" key="4">
    <source>
        <dbReference type="Proteomes" id="UP001139054"/>
    </source>
</evidence>
<dbReference type="EMBL" id="JAKLUA010000009">
    <property type="protein sequence ID" value="MCG2670288.1"/>
    <property type="molecule type" value="Genomic_DNA"/>
</dbReference>
<proteinExistence type="predicted"/>
<dbReference type="Proteomes" id="UP001139054">
    <property type="component" value="Unassembled WGS sequence"/>
</dbReference>
<dbReference type="AlphaFoldDB" id="A0A9X1RBA3"/>
<evidence type="ECO:0000313" key="3">
    <source>
        <dbReference type="Proteomes" id="UP001139012"/>
    </source>
</evidence>
<dbReference type="Proteomes" id="UP001139012">
    <property type="component" value="Unassembled WGS sequence"/>
</dbReference>
<name>A0A9X1RBA3_9BRAD</name>
<evidence type="ECO:0000313" key="2">
    <source>
        <dbReference type="EMBL" id="MCG2670288.1"/>
    </source>
</evidence>
<organism evidence="1 4">
    <name type="scientific">Bradyrhizobium zhengyangense</name>
    <dbReference type="NCBI Taxonomy" id="2911009"/>
    <lineage>
        <taxon>Bacteria</taxon>
        <taxon>Pseudomonadati</taxon>
        <taxon>Pseudomonadota</taxon>
        <taxon>Alphaproteobacteria</taxon>
        <taxon>Hyphomicrobiales</taxon>
        <taxon>Nitrobacteraceae</taxon>
        <taxon>Bradyrhizobium</taxon>
    </lineage>
</organism>